<dbReference type="Gene3D" id="3.40.50.720">
    <property type="entry name" value="NAD(P)-binding Rossmann-like Domain"/>
    <property type="match status" value="1"/>
</dbReference>
<keyword evidence="4" id="KW-0963">Cytoplasm</keyword>
<evidence type="ECO:0000256" key="3">
    <source>
        <dbReference type="ARBA" id="ARBA00023002"/>
    </source>
</evidence>
<dbReference type="GO" id="GO:0005737">
    <property type="term" value="C:cytoplasm"/>
    <property type="evidence" value="ECO:0007669"/>
    <property type="project" value="UniProtKB-SubCell"/>
</dbReference>
<reference evidence="8 9" key="1">
    <citation type="submission" date="2018-04" db="EMBL/GenBank/DDBJ databases">
        <title>Genomic Encyclopedia of Type Strains, Phase IV (KMG-IV): sequencing the most valuable type-strain genomes for metagenomic binning, comparative biology and taxonomic classification.</title>
        <authorList>
            <person name="Goeker M."/>
        </authorList>
    </citation>
    <scope>NUCLEOTIDE SEQUENCE [LARGE SCALE GENOMIC DNA]</scope>
    <source>
        <strain evidence="8 9">DSM 7138</strain>
    </source>
</reference>
<evidence type="ECO:0000256" key="1">
    <source>
        <dbReference type="ARBA" id="ARBA00005525"/>
    </source>
</evidence>
<dbReference type="PANTHER" id="PTHR11645:SF0">
    <property type="entry name" value="PYRROLINE-5-CARBOXYLATE REDUCTASE 3"/>
    <property type="match status" value="1"/>
</dbReference>
<dbReference type="SUPFAM" id="SSF51735">
    <property type="entry name" value="NAD(P)-binding Rossmann-fold domains"/>
    <property type="match status" value="1"/>
</dbReference>
<dbReference type="SUPFAM" id="SSF48179">
    <property type="entry name" value="6-phosphogluconate dehydrogenase C-terminal domain-like"/>
    <property type="match status" value="1"/>
</dbReference>
<gene>
    <name evidence="4" type="primary">proC</name>
    <name evidence="8" type="ORF">C7449_10274</name>
</gene>
<dbReference type="Proteomes" id="UP000241247">
    <property type="component" value="Unassembled WGS sequence"/>
</dbReference>
<evidence type="ECO:0000259" key="7">
    <source>
        <dbReference type="Pfam" id="PF14748"/>
    </source>
</evidence>
<proteinExistence type="inferred from homology"/>
<comment type="caution">
    <text evidence="8">The sequence shown here is derived from an EMBL/GenBank/DDBJ whole genome shotgun (WGS) entry which is preliminary data.</text>
</comment>
<dbReference type="Gene3D" id="1.10.3730.10">
    <property type="entry name" value="ProC C-terminal domain-like"/>
    <property type="match status" value="1"/>
</dbReference>
<evidence type="ECO:0000313" key="9">
    <source>
        <dbReference type="Proteomes" id="UP000241247"/>
    </source>
</evidence>
<dbReference type="OrthoDB" id="8418678at2"/>
<comment type="catalytic activity">
    <reaction evidence="4">
        <text>L-proline + NAD(+) = (S)-1-pyrroline-5-carboxylate + NADH + 2 H(+)</text>
        <dbReference type="Rhea" id="RHEA:14105"/>
        <dbReference type="ChEBI" id="CHEBI:15378"/>
        <dbReference type="ChEBI" id="CHEBI:17388"/>
        <dbReference type="ChEBI" id="CHEBI:57540"/>
        <dbReference type="ChEBI" id="CHEBI:57945"/>
        <dbReference type="ChEBI" id="CHEBI:60039"/>
        <dbReference type="EC" id="1.5.1.2"/>
    </reaction>
</comment>
<comment type="subcellular location">
    <subcellularLocation>
        <location evidence="4">Cytoplasm</location>
    </subcellularLocation>
</comment>
<feature type="binding site" evidence="5">
    <location>
        <position position="36"/>
    </location>
    <ligand>
        <name>NADP(+)</name>
        <dbReference type="ChEBI" id="CHEBI:58349"/>
    </ligand>
</feature>
<feature type="domain" description="Pyrroline-5-carboxylate reductase catalytic N-terminal" evidence="6">
    <location>
        <begin position="3"/>
        <end position="93"/>
    </location>
</feature>
<dbReference type="InterPro" id="IPR028939">
    <property type="entry name" value="P5C_Rdtase_cat_N"/>
</dbReference>
<dbReference type="EMBL" id="PZZZ01000002">
    <property type="protein sequence ID" value="PTM97206.1"/>
    <property type="molecule type" value="Genomic_DNA"/>
</dbReference>
<dbReference type="Pfam" id="PF14748">
    <property type="entry name" value="P5CR_dimer"/>
    <property type="match status" value="1"/>
</dbReference>
<comment type="catalytic activity">
    <reaction evidence="4">
        <text>L-proline + NADP(+) = (S)-1-pyrroline-5-carboxylate + NADPH + 2 H(+)</text>
        <dbReference type="Rhea" id="RHEA:14109"/>
        <dbReference type="ChEBI" id="CHEBI:15378"/>
        <dbReference type="ChEBI" id="CHEBI:17388"/>
        <dbReference type="ChEBI" id="CHEBI:57783"/>
        <dbReference type="ChEBI" id="CHEBI:58349"/>
        <dbReference type="ChEBI" id="CHEBI:60039"/>
        <dbReference type="EC" id="1.5.1.2"/>
    </reaction>
</comment>
<dbReference type="InterPro" id="IPR000304">
    <property type="entry name" value="Pyrroline-COOH_reductase"/>
</dbReference>
<evidence type="ECO:0000313" key="8">
    <source>
        <dbReference type="EMBL" id="PTM97206.1"/>
    </source>
</evidence>
<comment type="similarity">
    <text evidence="1 4">Belongs to the pyrroline-5-carboxylate reductase family.</text>
</comment>
<dbReference type="RefSeq" id="WP_108001504.1">
    <property type="nucleotide sequence ID" value="NZ_JBHEEX010000001.1"/>
</dbReference>
<dbReference type="Pfam" id="PF03807">
    <property type="entry name" value="F420_oxidored"/>
    <property type="match status" value="1"/>
</dbReference>
<keyword evidence="9" id="KW-1185">Reference proteome</keyword>
<evidence type="ECO:0000256" key="2">
    <source>
        <dbReference type="ARBA" id="ARBA00022857"/>
    </source>
</evidence>
<name>A0A2T5BDX6_MYCDI</name>
<organism evidence="8 9">
    <name type="scientific">Mycoplana dimorpha</name>
    <dbReference type="NCBI Taxonomy" id="28320"/>
    <lineage>
        <taxon>Bacteria</taxon>
        <taxon>Pseudomonadati</taxon>
        <taxon>Pseudomonadota</taxon>
        <taxon>Alphaproteobacteria</taxon>
        <taxon>Hyphomicrobiales</taxon>
        <taxon>Rhizobiaceae</taxon>
        <taxon>Mycoplana</taxon>
    </lineage>
</organism>
<comment type="function">
    <text evidence="4">Catalyzes the reduction of 1-pyrroline-5-carboxylate (PCA) to L-proline.</text>
</comment>
<dbReference type="InterPro" id="IPR036291">
    <property type="entry name" value="NAD(P)-bd_dom_sf"/>
</dbReference>
<keyword evidence="4" id="KW-0641">Proline biosynthesis</keyword>
<evidence type="ECO:0000256" key="5">
    <source>
        <dbReference type="PIRSR" id="PIRSR000193-1"/>
    </source>
</evidence>
<dbReference type="HAMAP" id="MF_01925">
    <property type="entry name" value="P5C_reductase"/>
    <property type="match status" value="1"/>
</dbReference>
<keyword evidence="2 4" id="KW-0521">NADP</keyword>
<dbReference type="InterPro" id="IPR029036">
    <property type="entry name" value="P5CR_dimer"/>
</dbReference>
<dbReference type="InterPro" id="IPR008927">
    <property type="entry name" value="6-PGluconate_DH-like_C_sf"/>
</dbReference>
<accession>A0A2T5BDX6</accession>
<dbReference type="PIRSF" id="PIRSF000193">
    <property type="entry name" value="Pyrrol-5-carb_rd"/>
    <property type="match status" value="1"/>
</dbReference>
<keyword evidence="3 4" id="KW-0560">Oxidoreductase</keyword>
<dbReference type="PANTHER" id="PTHR11645">
    <property type="entry name" value="PYRROLINE-5-CARBOXYLATE REDUCTASE"/>
    <property type="match status" value="1"/>
</dbReference>
<dbReference type="UniPathway" id="UPA00098">
    <property type="reaction ID" value="UER00361"/>
</dbReference>
<feature type="binding site" evidence="5">
    <location>
        <position position="56"/>
    </location>
    <ligand>
        <name>NADPH</name>
        <dbReference type="ChEBI" id="CHEBI:57783"/>
    </ligand>
</feature>
<comment type="pathway">
    <text evidence="4">Amino-acid biosynthesis; L-proline biosynthesis; L-proline from L-glutamate 5-semialdehyde: step 1/1.</text>
</comment>
<feature type="domain" description="Pyrroline-5-carboxylate reductase dimerisation" evidence="7">
    <location>
        <begin position="156"/>
        <end position="258"/>
    </location>
</feature>
<protein>
    <recommendedName>
        <fullName evidence="4">Pyrroline-5-carboxylate reductase</fullName>
        <shortName evidence="4">P5C reductase</shortName>
        <shortName evidence="4">P5CR</shortName>
        <ecNumber evidence="4">1.5.1.2</ecNumber>
    </recommendedName>
    <alternativeName>
        <fullName evidence="4">PCA reductase</fullName>
    </alternativeName>
</protein>
<keyword evidence="4" id="KW-0028">Amino-acid biosynthesis</keyword>
<dbReference type="EC" id="1.5.1.2" evidence="4"/>
<feature type="binding site" evidence="5">
    <location>
        <begin position="7"/>
        <end position="13"/>
    </location>
    <ligand>
        <name>NADP(+)</name>
        <dbReference type="ChEBI" id="CHEBI:58349"/>
    </ligand>
</feature>
<dbReference type="GO" id="GO:0004735">
    <property type="term" value="F:pyrroline-5-carboxylate reductase activity"/>
    <property type="evidence" value="ECO:0007669"/>
    <property type="project" value="UniProtKB-UniRule"/>
</dbReference>
<sequence>MRTIGVIGGGGWLAGALLRPALADGVVRPGHLILSSRSGHVSGFDAWPDIGITRDNVELARSSEVVMLCVRPHDLSAIDVDLTDKLVVSVVAGVTVEVLAREFGARRIVRAMPNACAEQGLSFTPWFATDSVTDDETDFIFRFFSASGRAHGINDEAQLDYFTALTGSGPAFPALFADAMIRHAIKAGIDPETAEAAVRQLFLGAGVFMAGSQATPSELVDTFLEYRGTTAAGLAAMIEADVASSIFRGLSAACRQASKGLPLS</sequence>
<evidence type="ECO:0000256" key="4">
    <source>
        <dbReference type="HAMAP-Rule" id="MF_01925"/>
    </source>
</evidence>
<dbReference type="GO" id="GO:0055129">
    <property type="term" value="P:L-proline biosynthetic process"/>
    <property type="evidence" value="ECO:0007669"/>
    <property type="project" value="UniProtKB-UniRule"/>
</dbReference>
<evidence type="ECO:0000259" key="6">
    <source>
        <dbReference type="Pfam" id="PF03807"/>
    </source>
</evidence>
<dbReference type="AlphaFoldDB" id="A0A2T5BDX6"/>